<keyword evidence="4" id="KW-1185">Reference proteome</keyword>
<reference evidence="3" key="1">
    <citation type="submission" date="2020-11" db="EMBL/GenBank/DDBJ databases">
        <authorList>
            <consortium name="DOE Joint Genome Institute"/>
            <person name="Ahrendt S."/>
            <person name="Riley R."/>
            <person name="Andreopoulos W."/>
            <person name="LaButti K."/>
            <person name="Pangilinan J."/>
            <person name="Ruiz-duenas F.J."/>
            <person name="Barrasa J.M."/>
            <person name="Sanchez-Garcia M."/>
            <person name="Camarero S."/>
            <person name="Miyauchi S."/>
            <person name="Serrano A."/>
            <person name="Linde D."/>
            <person name="Babiker R."/>
            <person name="Drula E."/>
            <person name="Ayuso-Fernandez I."/>
            <person name="Pacheco R."/>
            <person name="Padilla G."/>
            <person name="Ferreira P."/>
            <person name="Barriuso J."/>
            <person name="Kellner H."/>
            <person name="Castanera R."/>
            <person name="Alfaro M."/>
            <person name="Ramirez L."/>
            <person name="Pisabarro A.G."/>
            <person name="Kuo A."/>
            <person name="Tritt A."/>
            <person name="Lipzen A."/>
            <person name="He G."/>
            <person name="Yan M."/>
            <person name="Ng V."/>
            <person name="Cullen D."/>
            <person name="Martin F."/>
            <person name="Rosso M.-N."/>
            <person name="Henrissat B."/>
            <person name="Hibbett D."/>
            <person name="Martinez A.T."/>
            <person name="Grigoriev I.V."/>
        </authorList>
    </citation>
    <scope>NUCLEOTIDE SEQUENCE</scope>
    <source>
        <strain evidence="3">AH 44721</strain>
    </source>
</reference>
<dbReference type="Pfam" id="PF20415">
    <property type="entry name" value="DUF6699"/>
    <property type="match status" value="1"/>
</dbReference>
<name>A0A9P5NIN8_GYMJU</name>
<protein>
    <recommendedName>
        <fullName evidence="2">DUF6699 domain-containing protein</fullName>
    </recommendedName>
</protein>
<feature type="region of interest" description="Disordered" evidence="1">
    <location>
        <begin position="118"/>
        <end position="147"/>
    </location>
</feature>
<sequence>MFTPDSLRPPPLVDRDDSAYGNPPFIPPPQGVTNGGQPGPGWGPGWGFQSDYQHRVNGNGTPYPHNAQLPSNNAWASSSTAGGGGGGPPAGWANSPTAPPLNSAHSWTYGYNPTSPHSPWQAGWGQTPATSWGPQTPAGGWGAAAQPTSPYTPWGAYPSPYNQPASAPVQPPGSPYESSSGQPITGGWFGAGAGAGAASAGAALGGGGGGDGGWGGTWGGGGGATWGGGGGAWQNETWGQERGRQRRSDHRHGHGREHESDGEDIGAYHRLGRSNTIKRSHSNAAAHRRGKSLQRSASWGNVDANANGGGFGGWSPGEWGSTPQYAQHDTFDEHNLARRPRDWRPDYSVKGGLGAYIPNIVYKNRSSVKGTRSSCIYPHCSHVYTEWNDPVRRHLHPLLTYDPSNPPIYYDLRITTFDPRDVEFLNLPGHRLANHIDFAQLAVQPTCAFMRLSHPRFPWYIDITQSHPNGVTVFDILSQMHAQLHTSIHPRHFWNEELGEQERAALTKTFQERVKGAPELVQRGVLQVDFLGEKCVFEGLVRGQKGVWELKLGREQP</sequence>
<evidence type="ECO:0000259" key="2">
    <source>
        <dbReference type="Pfam" id="PF20415"/>
    </source>
</evidence>
<feature type="compositionally biased region" description="Gly residues" evidence="1">
    <location>
        <begin position="211"/>
        <end position="232"/>
    </location>
</feature>
<feature type="region of interest" description="Disordered" evidence="1">
    <location>
        <begin position="211"/>
        <end position="304"/>
    </location>
</feature>
<organism evidence="3 4">
    <name type="scientific">Gymnopilus junonius</name>
    <name type="common">Spectacular rustgill mushroom</name>
    <name type="synonym">Gymnopilus spectabilis subsp. junonius</name>
    <dbReference type="NCBI Taxonomy" id="109634"/>
    <lineage>
        <taxon>Eukaryota</taxon>
        <taxon>Fungi</taxon>
        <taxon>Dikarya</taxon>
        <taxon>Basidiomycota</taxon>
        <taxon>Agaricomycotina</taxon>
        <taxon>Agaricomycetes</taxon>
        <taxon>Agaricomycetidae</taxon>
        <taxon>Agaricales</taxon>
        <taxon>Agaricineae</taxon>
        <taxon>Hymenogastraceae</taxon>
        <taxon>Gymnopilus</taxon>
    </lineage>
</organism>
<feature type="compositionally biased region" description="Basic residues" evidence="1">
    <location>
        <begin position="244"/>
        <end position="255"/>
    </location>
</feature>
<accession>A0A9P5NIN8</accession>
<proteinExistence type="predicted"/>
<feature type="compositionally biased region" description="Gly residues" evidence="1">
    <location>
        <begin position="33"/>
        <end position="46"/>
    </location>
</feature>
<comment type="caution">
    <text evidence="3">The sequence shown here is derived from an EMBL/GenBank/DDBJ whole genome shotgun (WGS) entry which is preliminary data.</text>
</comment>
<evidence type="ECO:0000313" key="4">
    <source>
        <dbReference type="Proteomes" id="UP000724874"/>
    </source>
</evidence>
<feature type="compositionally biased region" description="Low complexity" evidence="1">
    <location>
        <begin position="70"/>
        <end position="80"/>
    </location>
</feature>
<evidence type="ECO:0000313" key="3">
    <source>
        <dbReference type="EMBL" id="KAF8888724.1"/>
    </source>
</evidence>
<dbReference type="InterPro" id="IPR046522">
    <property type="entry name" value="DUF6699"/>
</dbReference>
<feature type="domain" description="DUF6699" evidence="2">
    <location>
        <begin position="425"/>
        <end position="545"/>
    </location>
</feature>
<feature type="region of interest" description="Disordered" evidence="1">
    <location>
        <begin position="1"/>
        <end position="99"/>
    </location>
</feature>
<gene>
    <name evidence="3" type="ORF">CPB84DRAFT_1733144</name>
</gene>
<evidence type="ECO:0000256" key="1">
    <source>
        <dbReference type="SAM" id="MobiDB-lite"/>
    </source>
</evidence>
<dbReference type="Proteomes" id="UP000724874">
    <property type="component" value="Unassembled WGS sequence"/>
</dbReference>
<feature type="compositionally biased region" description="Basic residues" evidence="1">
    <location>
        <begin position="270"/>
        <end position="292"/>
    </location>
</feature>
<dbReference type="EMBL" id="JADNYJ010000083">
    <property type="protein sequence ID" value="KAF8888724.1"/>
    <property type="molecule type" value="Genomic_DNA"/>
</dbReference>
<dbReference type="OrthoDB" id="3265169at2759"/>
<dbReference type="AlphaFoldDB" id="A0A9P5NIN8"/>
<feature type="region of interest" description="Disordered" evidence="1">
    <location>
        <begin position="162"/>
        <end position="187"/>
    </location>
</feature>